<reference evidence="8" key="1">
    <citation type="submission" date="2025-08" db="UniProtKB">
        <authorList>
            <consortium name="RefSeq"/>
        </authorList>
    </citation>
    <scope>IDENTIFICATION</scope>
</reference>
<evidence type="ECO:0000256" key="3">
    <source>
        <dbReference type="ARBA" id="ARBA00022771"/>
    </source>
</evidence>
<name>A0ABM4C4X7_HYDVU</name>
<gene>
    <name evidence="8" type="primary">LOC136082021</name>
</gene>
<keyword evidence="2" id="KW-0479">Metal-binding</keyword>
<comment type="subcellular location">
    <subcellularLocation>
        <location evidence="1">Nucleus</location>
    </subcellularLocation>
</comment>
<proteinExistence type="predicted"/>
<keyword evidence="5" id="KW-0539">Nucleus</keyword>
<dbReference type="PANTHER" id="PTHR46481">
    <property type="entry name" value="ZINC FINGER BED DOMAIN-CONTAINING PROTEIN 4"/>
    <property type="match status" value="1"/>
</dbReference>
<keyword evidence="3" id="KW-0863">Zinc-finger</keyword>
<keyword evidence="7" id="KW-1185">Reference proteome</keyword>
<dbReference type="Proteomes" id="UP001652625">
    <property type="component" value="Chromosome 06"/>
</dbReference>
<evidence type="ECO:0000256" key="2">
    <source>
        <dbReference type="ARBA" id="ARBA00022723"/>
    </source>
</evidence>
<evidence type="ECO:0000256" key="6">
    <source>
        <dbReference type="SAM" id="MobiDB-lite"/>
    </source>
</evidence>
<keyword evidence="4" id="KW-0862">Zinc</keyword>
<feature type="compositionally biased region" description="Basic and acidic residues" evidence="6">
    <location>
        <begin position="165"/>
        <end position="178"/>
    </location>
</feature>
<evidence type="ECO:0000313" key="7">
    <source>
        <dbReference type="Proteomes" id="UP001652625"/>
    </source>
</evidence>
<organism evidence="7 8">
    <name type="scientific">Hydra vulgaris</name>
    <name type="common">Hydra</name>
    <name type="synonym">Hydra attenuata</name>
    <dbReference type="NCBI Taxonomy" id="6087"/>
    <lineage>
        <taxon>Eukaryota</taxon>
        <taxon>Metazoa</taxon>
        <taxon>Cnidaria</taxon>
        <taxon>Hydrozoa</taxon>
        <taxon>Hydroidolina</taxon>
        <taxon>Anthoathecata</taxon>
        <taxon>Aplanulata</taxon>
        <taxon>Hydridae</taxon>
        <taxon>Hydra</taxon>
    </lineage>
</organism>
<dbReference type="PANTHER" id="PTHR46481:SF10">
    <property type="entry name" value="ZINC FINGER BED DOMAIN-CONTAINING PROTEIN 39"/>
    <property type="match status" value="1"/>
</dbReference>
<dbReference type="SUPFAM" id="SSF53098">
    <property type="entry name" value="Ribonuclease H-like"/>
    <property type="match status" value="1"/>
</dbReference>
<accession>A0ABM4C4X7</accession>
<evidence type="ECO:0000256" key="4">
    <source>
        <dbReference type="ARBA" id="ARBA00022833"/>
    </source>
</evidence>
<feature type="region of interest" description="Disordered" evidence="6">
    <location>
        <begin position="162"/>
        <end position="187"/>
    </location>
</feature>
<dbReference type="InterPro" id="IPR052035">
    <property type="entry name" value="ZnF_BED_domain_contain"/>
</dbReference>
<protein>
    <submittedName>
        <fullName evidence="8">Uncharacterized protein LOC136082021</fullName>
    </submittedName>
</protein>
<dbReference type="InterPro" id="IPR012337">
    <property type="entry name" value="RNaseH-like_sf"/>
</dbReference>
<evidence type="ECO:0000256" key="1">
    <source>
        <dbReference type="ARBA" id="ARBA00004123"/>
    </source>
</evidence>
<evidence type="ECO:0000256" key="5">
    <source>
        <dbReference type="ARBA" id="ARBA00023242"/>
    </source>
</evidence>
<evidence type="ECO:0000313" key="8">
    <source>
        <dbReference type="RefSeq" id="XP_065656620.1"/>
    </source>
</evidence>
<dbReference type="GeneID" id="136082021"/>
<sequence>MIVNTSYPMVLLDQPSIREMIKTLDPKFKLPGSATLNMLINERFLIQSAQLKDFMNHARKVTICLDGWTKKGLTASFLGISAYFYDTTIDKTRHTFLNLMELQHPLTGEMLAKCVKKCLDQWGIKENQVMLIVSDIASNMVRAIRLLQKVYAAKKSDESESYEFESDKFEHETDEEKIQSQSEQTDLSLQDHIPNRRMPCMAYTLQLLIKSISEHYSAAILETIQVVSRNRKSSAAI</sequence>
<dbReference type="RefSeq" id="XP_065656620.1">
    <property type="nucleotide sequence ID" value="XM_065800548.1"/>
</dbReference>